<organism evidence="3">
    <name type="scientific">Trypanosoma brucei</name>
    <dbReference type="NCBI Taxonomy" id="5691"/>
    <lineage>
        <taxon>Eukaryota</taxon>
        <taxon>Discoba</taxon>
        <taxon>Euglenozoa</taxon>
        <taxon>Kinetoplastea</taxon>
        <taxon>Metakinetoplastina</taxon>
        <taxon>Trypanosomatida</taxon>
        <taxon>Trypanosomatidae</taxon>
        <taxon>Trypanosoma</taxon>
    </lineage>
</organism>
<dbReference type="VEuPathDB" id="TriTrypDB:Tb927.5.4690"/>
<dbReference type="VEuPathDB" id="TriTrypDB:Tb1125.Tb11.v5.0284"/>
<dbReference type="EMBL" id="KY404321">
    <property type="protein sequence ID" value="ARB50572.1"/>
    <property type="molecule type" value="Genomic_DNA"/>
</dbReference>
<evidence type="ECO:0000313" key="3">
    <source>
        <dbReference type="EMBL" id="ARB50572.1"/>
    </source>
</evidence>
<dbReference type="AlphaFoldDB" id="A0A1V0FXU4"/>
<name>A0A1V0FXU4_9TRYP</name>
<feature type="region of interest" description="Disordered" evidence="1">
    <location>
        <begin position="238"/>
        <end position="258"/>
    </location>
</feature>
<dbReference type="VEuPathDB" id="TriTrypDB:Tb427_000205400"/>
<feature type="signal peptide" evidence="2">
    <location>
        <begin position="1"/>
        <end position="16"/>
    </location>
</feature>
<feature type="compositionally biased region" description="Low complexity" evidence="1">
    <location>
        <begin position="238"/>
        <end position="249"/>
    </location>
</feature>
<dbReference type="VEuPathDB" id="TriTrypDB:Tb427_000289200"/>
<feature type="chain" id="PRO_5012211527" evidence="2">
    <location>
        <begin position="17"/>
        <end position="508"/>
    </location>
</feature>
<sequence length="508" mass="53905">MTPLLAAVLLLQAVNADTTTLGHDATNWCHEYHYLKAVIEAARSELTSRVQTIKQDREQAMVWSLAAADEQAQGSGKAMQILSMATANFENLQLQALTAFADEIKLPLLYLQTRLDIFQSVQAAPSLLQFTMAAGTHAGGDATNTACTVPITFTASPTSICPPATSDLGIAAVKTKLATITKAKATAATSVNDLVQAAGINMQAQAGTWASSGSEQAGCQCSGSNCGTSFKITKAPTATAKTAGAPATKNLPDNADDLPASATDATTPAKHNEKHLLAVYKKLQAAFATKAPELKRLTWPQLKSLARQAGIDAALLDPLGTFGKPGTEASNSKLDAEMDRIYNSGTDFKTNFIDNAKTIKIKITDEAGSEPMALQEIVNKNEVSKALAYLKKQQLKKQLAEKSAATTAAATSASQTCTNKNKKADCKDGDGCKWTNEMEETGSHCKDKDDKKEVDKITAAECVATEEGKCDKNKCTWDKEKNQCKVKEGAAVISAVIKVPLLLAVLLF</sequence>
<proteinExistence type="predicted"/>
<dbReference type="VEuPathDB" id="TriTrypDB:Tb927.10.16400"/>
<evidence type="ECO:0000256" key="1">
    <source>
        <dbReference type="SAM" id="MobiDB-lite"/>
    </source>
</evidence>
<protein>
    <submittedName>
        <fullName evidence="3">Variant surface glycoprotein</fullName>
    </submittedName>
</protein>
<reference evidence="3" key="1">
    <citation type="submission" date="2016-12" db="EMBL/GenBank/DDBJ databases">
        <title>Extending the VSGnome of Trypanosoma brucei strain TREU927.</title>
        <authorList>
            <person name="Cross G.A."/>
        </authorList>
    </citation>
    <scope>NUCLEOTIDE SEQUENCE</scope>
    <source>
        <strain evidence="3">Tb927.99.191</strain>
    </source>
</reference>
<evidence type="ECO:0000256" key="2">
    <source>
        <dbReference type="SAM" id="SignalP"/>
    </source>
</evidence>
<dbReference type="VEuPathDB" id="TriTrypDB:Tb1125.10.16400"/>
<accession>A0A1V0FXU4</accession>
<keyword evidence="2" id="KW-0732">Signal</keyword>
<dbReference type="SUPFAM" id="SSF58087">
    <property type="entry name" value="Variant surface glycoprotein (N-terminal domain)"/>
    <property type="match status" value="1"/>
</dbReference>